<keyword evidence="2 3" id="KW-0732">Signal</keyword>
<comment type="caution">
    <text evidence="4">The sequence shown here is derived from an EMBL/GenBank/DDBJ whole genome shotgun (WGS) entry which is preliminary data.</text>
</comment>
<protein>
    <submittedName>
        <fullName evidence="4">Surface lipoprotein</fullName>
    </submittedName>
</protein>
<dbReference type="RefSeq" id="WP_034436302.1">
    <property type="nucleotide sequence ID" value="NZ_CBTK010000298.1"/>
</dbReference>
<dbReference type="AlphaFoldDB" id="A0A7U7GFN5"/>
<keyword evidence="5" id="KW-1185">Reference proteome</keyword>
<dbReference type="PANTHER" id="PTHR30035">
    <property type="entry name" value="LIPOPROTEIN VACJ-RELATED"/>
    <property type="match status" value="1"/>
</dbReference>
<keyword evidence="4" id="KW-0449">Lipoprotein</keyword>
<dbReference type="Pfam" id="PF04333">
    <property type="entry name" value="MlaA"/>
    <property type="match status" value="1"/>
</dbReference>
<dbReference type="PROSITE" id="PS51257">
    <property type="entry name" value="PROKAR_LIPOPROTEIN"/>
    <property type="match status" value="1"/>
</dbReference>
<dbReference type="GO" id="GO:0120010">
    <property type="term" value="P:intermembrane phospholipid transfer"/>
    <property type="evidence" value="ECO:0007669"/>
    <property type="project" value="TreeGrafter"/>
</dbReference>
<evidence type="ECO:0000256" key="3">
    <source>
        <dbReference type="SAM" id="SignalP"/>
    </source>
</evidence>
<dbReference type="GO" id="GO:0016020">
    <property type="term" value="C:membrane"/>
    <property type="evidence" value="ECO:0007669"/>
    <property type="project" value="InterPro"/>
</dbReference>
<evidence type="ECO:0000313" key="5">
    <source>
        <dbReference type="Proteomes" id="UP000019184"/>
    </source>
</evidence>
<dbReference type="InterPro" id="IPR007428">
    <property type="entry name" value="MlaA"/>
</dbReference>
<dbReference type="OrthoDB" id="9785326at2"/>
<name>A0A7U7GFN5_9GAMM</name>
<proteinExistence type="inferred from homology"/>
<evidence type="ECO:0000256" key="2">
    <source>
        <dbReference type="ARBA" id="ARBA00022729"/>
    </source>
</evidence>
<comment type="similarity">
    <text evidence="1">Belongs to the MlaA family.</text>
</comment>
<gene>
    <name evidence="4" type="ORF">BN874_80086</name>
</gene>
<feature type="signal peptide" evidence="3">
    <location>
        <begin position="1"/>
        <end position="27"/>
    </location>
</feature>
<evidence type="ECO:0000313" key="4">
    <source>
        <dbReference type="EMBL" id="CDH47396.1"/>
    </source>
</evidence>
<evidence type="ECO:0000256" key="1">
    <source>
        <dbReference type="ARBA" id="ARBA00010634"/>
    </source>
</evidence>
<organism evidence="4 5">
    <name type="scientific">Candidatus Contendobacter odensis Run_B_J11</name>
    <dbReference type="NCBI Taxonomy" id="1400861"/>
    <lineage>
        <taxon>Bacteria</taxon>
        <taxon>Pseudomonadati</taxon>
        <taxon>Pseudomonadota</taxon>
        <taxon>Gammaproteobacteria</taxon>
        <taxon>Candidatus Competibacteraceae</taxon>
        <taxon>Candidatus Contendibacter</taxon>
    </lineage>
</organism>
<dbReference type="EMBL" id="CBTK010000298">
    <property type="protein sequence ID" value="CDH47396.1"/>
    <property type="molecule type" value="Genomic_DNA"/>
</dbReference>
<reference evidence="4 5" key="1">
    <citation type="journal article" date="2014" name="ISME J.">
        <title>Candidatus Competibacter-lineage genomes retrieved from metagenomes reveal functional metabolic diversity.</title>
        <authorList>
            <person name="McIlroy S.J."/>
            <person name="Albertsen M."/>
            <person name="Andresen E.K."/>
            <person name="Saunders A.M."/>
            <person name="Kristiansen R."/>
            <person name="Stokholm-Bjerregaard M."/>
            <person name="Nielsen K.L."/>
            <person name="Nielsen P.H."/>
        </authorList>
    </citation>
    <scope>NUCLEOTIDE SEQUENCE [LARGE SCALE GENOMIC DNA]</scope>
    <source>
        <strain evidence="4 5">Run_B_J11</strain>
    </source>
</reference>
<dbReference type="PRINTS" id="PR01805">
    <property type="entry name" value="VACJLIPOPROT"/>
</dbReference>
<sequence>MNTFCRCFLTTAVAALLVGCASTSEPAHDDSDSLESYNRAMFAFNDAVDKAIFKPAAQVYQAILPDPVIASVGNFFSNINDVVVLINDLLQFKLHQAAMDSSRIVFNTTFGVAGLFDVASRMELPKHDEDFGQTLGYWGIGEGYYLVLPLLGSSTVRDAFGLVGNFYANPITWATDSEAVTWSLWGLDLINRRAGLLRVERAFADAQIDPYSFRRSAYLQMRRNLVYDGNPPKPKFELEADPDNPLLP</sequence>
<feature type="chain" id="PRO_5031372109" evidence="3">
    <location>
        <begin position="28"/>
        <end position="248"/>
    </location>
</feature>
<dbReference type="Proteomes" id="UP000019184">
    <property type="component" value="Unassembled WGS sequence"/>
</dbReference>
<accession>A0A7U7GFN5</accession>
<dbReference type="PANTHER" id="PTHR30035:SF3">
    <property type="entry name" value="INTERMEMBRANE PHOSPHOLIPID TRANSPORT SYSTEM LIPOPROTEIN MLAA"/>
    <property type="match status" value="1"/>
</dbReference>